<dbReference type="AlphaFoldDB" id="A0A2A2K7V0"/>
<evidence type="ECO:0000256" key="1">
    <source>
        <dbReference type="SAM" id="MobiDB-lite"/>
    </source>
</evidence>
<feature type="region of interest" description="Disordered" evidence="1">
    <location>
        <begin position="86"/>
        <end position="108"/>
    </location>
</feature>
<evidence type="ECO:0000313" key="3">
    <source>
        <dbReference type="Proteomes" id="UP000218231"/>
    </source>
</evidence>
<reference evidence="2 3" key="1">
    <citation type="journal article" date="2017" name="Curr. Biol.">
        <title>Genome architecture and evolution of a unichromosomal asexual nematode.</title>
        <authorList>
            <person name="Fradin H."/>
            <person name="Zegar C."/>
            <person name="Gutwein M."/>
            <person name="Lucas J."/>
            <person name="Kovtun M."/>
            <person name="Corcoran D."/>
            <person name="Baugh L.R."/>
            <person name="Kiontke K."/>
            <person name="Gunsalus K."/>
            <person name="Fitch D.H."/>
            <person name="Piano F."/>
        </authorList>
    </citation>
    <scope>NUCLEOTIDE SEQUENCE [LARGE SCALE GENOMIC DNA]</scope>
    <source>
        <strain evidence="2">PF1309</strain>
    </source>
</reference>
<evidence type="ECO:0000313" key="2">
    <source>
        <dbReference type="EMBL" id="PAV69953.1"/>
    </source>
</evidence>
<proteinExistence type="predicted"/>
<feature type="region of interest" description="Disordered" evidence="1">
    <location>
        <begin position="31"/>
        <end position="52"/>
    </location>
</feature>
<comment type="caution">
    <text evidence="2">The sequence shown here is derived from an EMBL/GenBank/DDBJ whole genome shotgun (WGS) entry which is preliminary data.</text>
</comment>
<feature type="compositionally biased region" description="Basic residues" evidence="1">
    <location>
        <begin position="31"/>
        <end position="41"/>
    </location>
</feature>
<gene>
    <name evidence="2" type="ORF">WR25_05421</name>
</gene>
<feature type="compositionally biased region" description="Low complexity" evidence="1">
    <location>
        <begin position="86"/>
        <end position="99"/>
    </location>
</feature>
<keyword evidence="3" id="KW-1185">Reference proteome</keyword>
<protein>
    <submittedName>
        <fullName evidence="2">Uncharacterized protein</fullName>
    </submittedName>
</protein>
<organism evidence="2 3">
    <name type="scientific">Diploscapter pachys</name>
    <dbReference type="NCBI Taxonomy" id="2018661"/>
    <lineage>
        <taxon>Eukaryota</taxon>
        <taxon>Metazoa</taxon>
        <taxon>Ecdysozoa</taxon>
        <taxon>Nematoda</taxon>
        <taxon>Chromadorea</taxon>
        <taxon>Rhabditida</taxon>
        <taxon>Rhabditina</taxon>
        <taxon>Rhabditomorpha</taxon>
        <taxon>Rhabditoidea</taxon>
        <taxon>Rhabditidae</taxon>
        <taxon>Diploscapter</taxon>
    </lineage>
</organism>
<accession>A0A2A2K7V0</accession>
<dbReference type="Proteomes" id="UP000218231">
    <property type="component" value="Unassembled WGS sequence"/>
</dbReference>
<name>A0A2A2K7V0_9BILA</name>
<sequence length="108" mass="11712">MSNERSPRFDCSITIGTRPAWVCCKPRPARPRCRRTSRRPRTTVSRISPAKPHSAAMIISPVMRTAVGKRGTRCVCMYVIASGTPSTTATAANSAPIAPKNSNGRSIR</sequence>
<dbReference type="EMBL" id="LIAE01009382">
    <property type="protein sequence ID" value="PAV69953.1"/>
    <property type="molecule type" value="Genomic_DNA"/>
</dbReference>